<comment type="caution">
    <text evidence="4">The sequence shown here is derived from an EMBL/GenBank/DDBJ whole genome shotgun (WGS) entry which is preliminary data.</text>
</comment>
<keyword evidence="2" id="KW-0934">Plastid</keyword>
<organism evidence="4 5">
    <name type="scientific">Cymbomonas tetramitiformis</name>
    <dbReference type="NCBI Taxonomy" id="36881"/>
    <lineage>
        <taxon>Eukaryota</taxon>
        <taxon>Viridiplantae</taxon>
        <taxon>Chlorophyta</taxon>
        <taxon>Pyramimonadophyceae</taxon>
        <taxon>Pyramimonadales</taxon>
        <taxon>Pyramimonadaceae</taxon>
        <taxon>Cymbomonas</taxon>
    </lineage>
</organism>
<comment type="subcellular location">
    <subcellularLocation>
        <location evidence="1">Plastid</location>
    </subcellularLocation>
</comment>
<sequence>MKSIAQQKGGSFRFFASQRGGKQIGRTRVASNISCSALEKFLKPFQSENASTKSQAKKLKASLREAIKGTSRGVIDLGNNEDILAIVDSLEKLQGTVPTTESGLDSAWKLLWTTEKETCFLLQKGIFGVGPAGESYQVIDVENGSLQNIIEFGKQEEKDSVFQVDSSLSVTSERRCTFKFRAAALQTPSFRIPFPPVGQGWFDTVYMDEEIRCAKDVRGDVLIVERTDLPLDTFRA</sequence>
<dbReference type="EMBL" id="LGRX02033434">
    <property type="protein sequence ID" value="KAK3241264.1"/>
    <property type="molecule type" value="Genomic_DNA"/>
</dbReference>
<name>A0AAE0BSU5_9CHLO</name>
<evidence type="ECO:0000313" key="4">
    <source>
        <dbReference type="EMBL" id="KAK3241264.1"/>
    </source>
</evidence>
<evidence type="ECO:0000313" key="5">
    <source>
        <dbReference type="Proteomes" id="UP001190700"/>
    </source>
</evidence>
<dbReference type="Pfam" id="PF04755">
    <property type="entry name" value="PAP_fibrillin"/>
    <property type="match status" value="1"/>
</dbReference>
<evidence type="ECO:0000259" key="3">
    <source>
        <dbReference type="Pfam" id="PF04755"/>
    </source>
</evidence>
<protein>
    <recommendedName>
        <fullName evidence="3">Plastid lipid-associated protein/fibrillin conserved domain-containing protein</fullName>
    </recommendedName>
</protein>
<dbReference type="AlphaFoldDB" id="A0AAE0BSU5"/>
<evidence type="ECO:0000256" key="1">
    <source>
        <dbReference type="ARBA" id="ARBA00004474"/>
    </source>
</evidence>
<reference evidence="4 5" key="1">
    <citation type="journal article" date="2015" name="Genome Biol. Evol.">
        <title>Comparative Genomics of a Bacterivorous Green Alga Reveals Evolutionary Causalities and Consequences of Phago-Mixotrophic Mode of Nutrition.</title>
        <authorList>
            <person name="Burns J.A."/>
            <person name="Paasch A."/>
            <person name="Narechania A."/>
            <person name="Kim E."/>
        </authorList>
    </citation>
    <scope>NUCLEOTIDE SEQUENCE [LARGE SCALE GENOMIC DNA]</scope>
    <source>
        <strain evidence="4 5">PLY_AMNH</strain>
    </source>
</reference>
<dbReference type="PANTHER" id="PTHR31906">
    <property type="entry name" value="PLASTID-LIPID-ASSOCIATED PROTEIN 4, CHLOROPLASTIC-RELATED"/>
    <property type="match status" value="1"/>
</dbReference>
<feature type="domain" description="Plastid lipid-associated protein/fibrillin conserved" evidence="3">
    <location>
        <begin position="58"/>
        <end position="224"/>
    </location>
</feature>
<evidence type="ECO:0000256" key="2">
    <source>
        <dbReference type="ARBA" id="ARBA00022640"/>
    </source>
</evidence>
<dbReference type="InterPro" id="IPR039633">
    <property type="entry name" value="PAP"/>
</dbReference>
<accession>A0AAE0BSU5</accession>
<dbReference type="Proteomes" id="UP001190700">
    <property type="component" value="Unassembled WGS sequence"/>
</dbReference>
<proteinExistence type="predicted"/>
<keyword evidence="5" id="KW-1185">Reference proteome</keyword>
<dbReference type="InterPro" id="IPR006843">
    <property type="entry name" value="PAP/fibrillin_dom"/>
</dbReference>
<gene>
    <name evidence="4" type="ORF">CYMTET_48953</name>
</gene>
<dbReference type="GO" id="GO:0009536">
    <property type="term" value="C:plastid"/>
    <property type="evidence" value="ECO:0007669"/>
    <property type="project" value="UniProtKB-SubCell"/>
</dbReference>